<dbReference type="InterPro" id="IPR027417">
    <property type="entry name" value="P-loop_NTPase"/>
</dbReference>
<evidence type="ECO:0000259" key="1">
    <source>
        <dbReference type="SMART" id="SM00487"/>
    </source>
</evidence>
<dbReference type="SUPFAM" id="SSF52540">
    <property type="entry name" value="P-loop containing nucleoside triphosphate hydrolases"/>
    <property type="match status" value="1"/>
</dbReference>
<dbReference type="PANTHER" id="PTHR42927">
    <property type="entry name" value="HELICASE SUPERFAMILY 1 AND 2 DOMAIN-CONTAINING PROTEIN"/>
    <property type="match status" value="1"/>
</dbReference>
<dbReference type="EMBL" id="QPIZ01000003">
    <property type="protein sequence ID" value="RCW38543.1"/>
    <property type="molecule type" value="Genomic_DNA"/>
</dbReference>
<dbReference type="GO" id="GO:0009307">
    <property type="term" value="P:DNA restriction-modification system"/>
    <property type="evidence" value="ECO:0007669"/>
    <property type="project" value="UniProtKB-KW"/>
</dbReference>
<dbReference type="Pfam" id="PF22679">
    <property type="entry name" value="T1R_D3-like"/>
    <property type="match status" value="1"/>
</dbReference>
<dbReference type="Gene3D" id="3.90.1570.50">
    <property type="match status" value="1"/>
</dbReference>
<dbReference type="Gene3D" id="3.40.50.300">
    <property type="entry name" value="P-loop containing nucleotide triphosphate hydrolases"/>
    <property type="match status" value="2"/>
</dbReference>
<dbReference type="AlphaFoldDB" id="A0A368VCX4"/>
<dbReference type="GO" id="GO:0009035">
    <property type="term" value="F:type I site-specific deoxyribonuclease activity"/>
    <property type="evidence" value="ECO:0007669"/>
    <property type="project" value="UniProtKB-EC"/>
</dbReference>
<comment type="caution">
    <text evidence="2">The sequence shown here is derived from an EMBL/GenBank/DDBJ whole genome shotgun (WGS) entry which is preliminary data.</text>
</comment>
<evidence type="ECO:0000313" key="2">
    <source>
        <dbReference type="EMBL" id="RCW38543.1"/>
    </source>
</evidence>
<dbReference type="Pfam" id="PF18766">
    <property type="entry name" value="SWI2_SNF2"/>
    <property type="match status" value="1"/>
</dbReference>
<dbReference type="InterPro" id="IPR055180">
    <property type="entry name" value="HsdR_RecA-like_helicase_dom_2"/>
</dbReference>
<dbReference type="InterPro" id="IPR007409">
    <property type="entry name" value="Restrct_endonuc_type1_HsdR_N"/>
</dbReference>
<dbReference type="InterPro" id="IPR040980">
    <property type="entry name" value="SWI2_SNF2"/>
</dbReference>
<dbReference type="SMART" id="SM00487">
    <property type="entry name" value="DEXDc"/>
    <property type="match status" value="1"/>
</dbReference>
<dbReference type="RefSeq" id="WP_114436370.1">
    <property type="nucleotide sequence ID" value="NZ_QPIZ01000003.1"/>
</dbReference>
<sequence>MPSNKEILFQDHICDFLEREHEYILLGRDDFTDKEYHIIEKQLVSFIRTTQPDKYESIKENFRDDTNLEIIKSLKEGLANKKLWLIMRDGLFVKGTKIELYKPKPRSATSTSQEENYHRNIVSFTKEYYYNNLTKERIDLIIWLNGLPIIVIELKHEDEGQTCEDAIFESFLTRDLSNEIYKMPFLFVAASNTEVKVATDPVSEKNFRWFNAELENKAETEGEYPIEHLYRHALSKENIVKYIEHYLVFVPAKEKITDDGQLIKTPSFTIFPRYHQLRASKLLAEDVKMHVGKNKVLGKKYLINHSAGSGKTLTIAWMADLLDSLYSVDNEKVFDNIIILTDRRSLDKNVKDDLEMFTHLGNKINFTKRAGDLAMFLDKNRAIIVTTIHKFGHIQDKLQSKTDLQSRKVAFLIDEAHRSQDGKMALKQRQYFNNQGEVDPEESDDTENEIEEKIKHLNTNNQVFVAFTATTTPKTVSFFGEPFDTYSEEEAIKEGYILDVAQNIISYETLYNLKFNDEYIPKQKDGKDFPSGVVSKALKTIAYNDDDLIQYKSEVIVKLFEEKVFNTVNCRGKAMVIASSRPAGLKYFHNIKTILQEKNTDYGVLFAFSDYIDPETNESIEEIKVNQLDSLHNNHAIEDVFDLDDYRILVVANKFQTGFDQPLLAAMFLDKPVNGVNAIQTVSRLNRKHIDKEQEDILVVDFTNNSDKIFEAFNKHRKGSPHKEKEPNKNVLPELYKRIINTGVFTEEEIQTYILAYLDAEEEAKRRESTADTILSNKNQEYRSIFKSKLPKIEDQKEYIGLLNRFVNLYYFIAQFFVLELKVNNFIVFAEVMSNLLIRKGKTSELKQLLKNIDLTKGAVKYHGLKANMHKVKEKRKTGLKTSNGNYSPPRTTIEEALAEIEQKYQINRTDAIVIKEICEDVSRHYDIRQKIAENKDNENYLKNSAEPKVRREVRRGYEKRDLWEKLEDPIYIQRGGIISLMGKTIIKAILSTG</sequence>
<reference evidence="2 3" key="1">
    <citation type="submission" date="2018-07" db="EMBL/GenBank/DDBJ databases">
        <title>Freshwater and sediment microbial communities from various areas in North America, analyzing microbe dynamics in response to fracking.</title>
        <authorList>
            <person name="Lamendella R."/>
        </authorList>
    </citation>
    <scope>NUCLEOTIDE SEQUENCE [LARGE SCALE GENOMIC DNA]</scope>
    <source>
        <strain evidence="2 3">160A</strain>
    </source>
</reference>
<organism evidence="2 3">
    <name type="scientific">Marinilabilia salmonicolor</name>
    <dbReference type="NCBI Taxonomy" id="989"/>
    <lineage>
        <taxon>Bacteria</taxon>
        <taxon>Pseudomonadati</taxon>
        <taxon>Bacteroidota</taxon>
        <taxon>Bacteroidia</taxon>
        <taxon>Marinilabiliales</taxon>
        <taxon>Marinilabiliaceae</taxon>
        <taxon>Marinilabilia</taxon>
    </lineage>
</organism>
<feature type="domain" description="Helicase ATP-binding" evidence="1">
    <location>
        <begin position="268"/>
        <end position="495"/>
    </location>
</feature>
<dbReference type="Pfam" id="PF04313">
    <property type="entry name" value="HSDR_N"/>
    <property type="match status" value="1"/>
</dbReference>
<name>A0A368VCX4_9BACT</name>
<protein>
    <submittedName>
        <fullName evidence="2">Type I restriction enzyme R subunit</fullName>
    </submittedName>
</protein>
<dbReference type="GO" id="GO:0005524">
    <property type="term" value="F:ATP binding"/>
    <property type="evidence" value="ECO:0007669"/>
    <property type="project" value="UniProtKB-KW"/>
</dbReference>
<dbReference type="Proteomes" id="UP000252733">
    <property type="component" value="Unassembled WGS sequence"/>
</dbReference>
<dbReference type="GO" id="GO:0003677">
    <property type="term" value="F:DNA binding"/>
    <property type="evidence" value="ECO:0007669"/>
    <property type="project" value="UniProtKB-KW"/>
</dbReference>
<gene>
    <name evidence="2" type="ORF">DFO77_1038</name>
</gene>
<dbReference type="InterPro" id="IPR014001">
    <property type="entry name" value="Helicase_ATP-bd"/>
</dbReference>
<proteinExistence type="predicted"/>
<accession>A0A368VCX4</accession>
<dbReference type="PANTHER" id="PTHR42927:SF1">
    <property type="entry name" value="HELICASE SUPERFAMILY 1 AND 2 DOMAIN-CONTAINING PROTEIN"/>
    <property type="match status" value="1"/>
</dbReference>
<keyword evidence="3" id="KW-1185">Reference proteome</keyword>
<evidence type="ECO:0000313" key="3">
    <source>
        <dbReference type="Proteomes" id="UP000252733"/>
    </source>
</evidence>